<dbReference type="GeneID" id="87953047"/>
<keyword evidence="11" id="KW-0812">Transmembrane</keyword>
<feature type="compositionally biased region" description="Low complexity" evidence="10">
    <location>
        <begin position="170"/>
        <end position="179"/>
    </location>
</feature>
<keyword evidence="5 9" id="KW-0521">NADP</keyword>
<dbReference type="HAMAP" id="MF_01971">
    <property type="entry name" value="Kynurenine_monooxygenase"/>
    <property type="match status" value="1"/>
</dbReference>
<feature type="region of interest" description="Disordered" evidence="10">
    <location>
        <begin position="151"/>
        <end position="189"/>
    </location>
</feature>
<dbReference type="SUPFAM" id="SSF51905">
    <property type="entry name" value="FAD/NAD(P)-binding domain"/>
    <property type="match status" value="1"/>
</dbReference>
<evidence type="ECO:0000256" key="2">
    <source>
        <dbReference type="ARBA" id="ARBA00022630"/>
    </source>
</evidence>
<comment type="pathway">
    <text evidence="9">Cofactor biosynthesis; NAD(+) biosynthesis; quinolinate from L-kynurenine: step 1/3.</text>
</comment>
<dbReference type="InterPro" id="IPR002938">
    <property type="entry name" value="FAD-bd"/>
</dbReference>
<dbReference type="EC" id="1.14.13.9" evidence="9"/>
<proteinExistence type="inferred from homology"/>
<dbReference type="Proteomes" id="UP001329825">
    <property type="component" value="Chromosome 1"/>
</dbReference>
<keyword evidence="4 9" id="KW-0274">FAD</keyword>
<comment type="catalytic activity">
    <reaction evidence="8 9">
        <text>L-kynurenine + NADPH + O2 + H(+) = 3-hydroxy-L-kynurenine + NADP(+) + H2O</text>
        <dbReference type="Rhea" id="RHEA:20545"/>
        <dbReference type="ChEBI" id="CHEBI:15377"/>
        <dbReference type="ChEBI" id="CHEBI:15378"/>
        <dbReference type="ChEBI" id="CHEBI:15379"/>
        <dbReference type="ChEBI" id="CHEBI:57783"/>
        <dbReference type="ChEBI" id="CHEBI:57959"/>
        <dbReference type="ChEBI" id="CHEBI:58125"/>
        <dbReference type="ChEBI" id="CHEBI:58349"/>
        <dbReference type="EC" id="1.14.13.9"/>
    </reaction>
</comment>
<gene>
    <name evidence="9" type="primary">BNA4</name>
    <name evidence="13" type="ORF">IL334_000916</name>
</gene>
<keyword evidence="9 11" id="KW-0472">Membrane</keyword>
<evidence type="ECO:0000256" key="11">
    <source>
        <dbReference type="SAM" id="Phobius"/>
    </source>
</evidence>
<evidence type="ECO:0000256" key="8">
    <source>
        <dbReference type="ARBA" id="ARBA00047818"/>
    </source>
</evidence>
<dbReference type="RefSeq" id="XP_062788729.1">
    <property type="nucleotide sequence ID" value="XM_062932678.1"/>
</dbReference>
<keyword evidence="6 9" id="KW-0560">Oxidoreductase</keyword>
<dbReference type="PANTHER" id="PTHR46028">
    <property type="entry name" value="KYNURENINE 3-MONOOXYGENASE"/>
    <property type="match status" value="1"/>
</dbReference>
<evidence type="ECO:0000256" key="1">
    <source>
        <dbReference type="ARBA" id="ARBA00001974"/>
    </source>
</evidence>
<evidence type="ECO:0000313" key="14">
    <source>
        <dbReference type="Proteomes" id="UP001329825"/>
    </source>
</evidence>
<keyword evidence="7 9" id="KW-0503">Monooxygenase</keyword>
<evidence type="ECO:0000259" key="12">
    <source>
        <dbReference type="Pfam" id="PF01494"/>
    </source>
</evidence>
<keyword evidence="9" id="KW-0496">Mitochondrion</keyword>
<sequence>MTGTRPRKALVIGAGPVGALTALSLHRRGWEVELWESRDDPRGVDAAPSNLRSINLAISSRGLEALRSVDPSLAEQFQNEAIPMKGRMIHHVDGKQESQIYDPINEQCINSIGRPLLNQRLVESLPEEIKIRFNTKLSRVDLNHKYAYGSSADDKNVVPGEEHDDGEIASTGAGLSSGSKKGKNKEKEDSKSTSFDLIVGCDGSWSKVRTSMMRMERIDFSQSFIPHAYIELHMPADPTKPGGYAIDKNHLHIWPRHSFMLIGLPNKDGSFTLTLFLPFSSLAALTTREAASRFFLENFPSAVQIVGEKMLLDDFENNPRGNLVTINVTPSAWSSHALLLGDASHSMVPFYGQGLNCGLEDVRVLNSVLEKHKVPSTTSLEVGETDPQLELALKAYSIERQADLKAICELALQNYTEMRSHVLSPLHHFRRFLDSFLTRVLPSKPSSLHLSLTDPFPTKRVRGWTSLYEMVTFRPDVPYSEALRKENHQKEIMVWTGYISGLVALGGVGSVGFKLARKWAERR</sequence>
<evidence type="ECO:0000256" key="3">
    <source>
        <dbReference type="ARBA" id="ARBA00022642"/>
    </source>
</evidence>
<dbReference type="Gene3D" id="3.50.50.60">
    <property type="entry name" value="FAD/NAD(P)-binding domain"/>
    <property type="match status" value="1"/>
</dbReference>
<keyword evidence="3 9" id="KW-0662">Pyridine nucleotide biosynthesis</keyword>
<dbReference type="EMBL" id="CP141881">
    <property type="protein sequence ID" value="WRT63989.1"/>
    <property type="molecule type" value="Genomic_DNA"/>
</dbReference>
<comment type="similarity">
    <text evidence="9">Belongs to the aromatic-ring hydroxylase family. KMO subfamily.</text>
</comment>
<comment type="function">
    <text evidence="9">Catalyzes the hydroxylation of L-kynurenine (L-Kyn) to form 3-hydroxy-L-kynurenine (L-3OHKyn). Required for synthesis of quinolinic acid.</text>
</comment>
<accession>A0ABZ1CRK0</accession>
<organism evidence="13 14">
    <name type="scientific">Kwoniella shivajii</name>
    <dbReference type="NCBI Taxonomy" id="564305"/>
    <lineage>
        <taxon>Eukaryota</taxon>
        <taxon>Fungi</taxon>
        <taxon>Dikarya</taxon>
        <taxon>Basidiomycota</taxon>
        <taxon>Agaricomycotina</taxon>
        <taxon>Tremellomycetes</taxon>
        <taxon>Tremellales</taxon>
        <taxon>Cryptococcaceae</taxon>
        <taxon>Kwoniella</taxon>
    </lineage>
</organism>
<dbReference type="PRINTS" id="PR00420">
    <property type="entry name" value="RNGMNOXGNASE"/>
</dbReference>
<evidence type="ECO:0000256" key="5">
    <source>
        <dbReference type="ARBA" id="ARBA00022857"/>
    </source>
</evidence>
<evidence type="ECO:0000256" key="10">
    <source>
        <dbReference type="SAM" id="MobiDB-lite"/>
    </source>
</evidence>
<dbReference type="PANTHER" id="PTHR46028:SF2">
    <property type="entry name" value="KYNURENINE 3-MONOOXYGENASE"/>
    <property type="match status" value="1"/>
</dbReference>
<feature type="domain" description="FAD-binding" evidence="12">
    <location>
        <begin position="9"/>
        <end position="369"/>
    </location>
</feature>
<protein>
    <recommendedName>
        <fullName evidence="9">Kynurenine 3-monooxygenase</fullName>
        <ecNumber evidence="9">1.14.13.9</ecNumber>
    </recommendedName>
    <alternativeName>
        <fullName evidence="9">Biosynthesis of nicotinic acid protein 4</fullName>
    </alternativeName>
    <alternativeName>
        <fullName evidence="9">Kynurenine 3-hydroxylase</fullName>
    </alternativeName>
</protein>
<keyword evidence="9" id="KW-1000">Mitochondrion outer membrane</keyword>
<dbReference type="Pfam" id="PF01494">
    <property type="entry name" value="FAD_binding_3"/>
    <property type="match status" value="1"/>
</dbReference>
<evidence type="ECO:0000256" key="4">
    <source>
        <dbReference type="ARBA" id="ARBA00022827"/>
    </source>
</evidence>
<name>A0ABZ1CRK0_9TREE</name>
<keyword evidence="2 9" id="KW-0285">Flavoprotein</keyword>
<dbReference type="InterPro" id="IPR036188">
    <property type="entry name" value="FAD/NAD-bd_sf"/>
</dbReference>
<dbReference type="InterPro" id="IPR027545">
    <property type="entry name" value="Kynurenine_monooxygenase"/>
</dbReference>
<comment type="cofactor">
    <cofactor evidence="1 9">
        <name>FAD</name>
        <dbReference type="ChEBI" id="CHEBI:57692"/>
    </cofactor>
</comment>
<evidence type="ECO:0000256" key="6">
    <source>
        <dbReference type="ARBA" id="ARBA00023002"/>
    </source>
</evidence>
<comment type="subcellular location">
    <subcellularLocation>
        <location evidence="9">Mitochondrion outer membrane</location>
    </subcellularLocation>
</comment>
<keyword evidence="11" id="KW-1133">Transmembrane helix</keyword>
<keyword evidence="14" id="KW-1185">Reference proteome</keyword>
<reference evidence="13 14" key="1">
    <citation type="submission" date="2024-01" db="EMBL/GenBank/DDBJ databases">
        <title>Comparative genomics of Cryptococcus and Kwoniella reveals pathogenesis evolution and contrasting modes of karyotype evolution via chromosome fusion or intercentromeric recombination.</title>
        <authorList>
            <person name="Coelho M.A."/>
            <person name="David-Palma M."/>
            <person name="Shea T."/>
            <person name="Bowers K."/>
            <person name="McGinley-Smith S."/>
            <person name="Mohammad A.W."/>
            <person name="Gnirke A."/>
            <person name="Yurkov A.M."/>
            <person name="Nowrousian M."/>
            <person name="Sun S."/>
            <person name="Cuomo C.A."/>
            <person name="Heitman J."/>
        </authorList>
    </citation>
    <scope>NUCLEOTIDE SEQUENCE [LARGE SCALE GENOMIC DNA]</scope>
    <source>
        <strain evidence="13">CBS 11374</strain>
    </source>
</reference>
<evidence type="ECO:0000256" key="9">
    <source>
        <dbReference type="HAMAP-Rule" id="MF_03018"/>
    </source>
</evidence>
<evidence type="ECO:0000313" key="13">
    <source>
        <dbReference type="EMBL" id="WRT63989.1"/>
    </source>
</evidence>
<evidence type="ECO:0000256" key="7">
    <source>
        <dbReference type="ARBA" id="ARBA00023033"/>
    </source>
</evidence>
<feature type="transmembrane region" description="Helical" evidence="11">
    <location>
        <begin position="492"/>
        <end position="513"/>
    </location>
</feature>